<gene>
    <name evidence="6" type="ORF">Ahy_A03g010209</name>
</gene>
<sequence>MDLEGKRFGMGHKELGGGRDLINQYKLWPYYEFFCKRSLPSSISDTHYLHNVVGDKKIRKGEGMGLHQFCKNTNTSERKASLHPFELDVLNEAFHMREMGPMHLSTSQKGLRTAKPKSEKQSKGNKMEKIEDKTVDRKDEKHSKHKVHEVKDGSCIENNVIRRHDSHSLQLKNQQDKVLSRSFFPCYIIKGGLRQAMILLFARDHQIQESEKLDYRLKLLASVIQNPMSRLVILREARGEEGTNEINTIL</sequence>
<feature type="compositionally biased region" description="Basic and acidic residues" evidence="5">
    <location>
        <begin position="116"/>
        <end position="142"/>
    </location>
</feature>
<dbReference type="PANTHER" id="PTHR22536">
    <property type="entry name" value="LUNG CANCER METASTASIS-RELATED LCMR1 PROTEIN"/>
    <property type="match status" value="1"/>
</dbReference>
<keyword evidence="3" id="KW-0804">Transcription</keyword>
<dbReference type="PANTHER" id="PTHR22536:SF3">
    <property type="entry name" value="MEDIATOR OF RNA POLYMERASE II TRANSCRIPTION SUBUNIT 19B"/>
    <property type="match status" value="1"/>
</dbReference>
<keyword evidence="4" id="KW-0539">Nucleus</keyword>
<name>A0A445DLF7_ARAHY</name>
<accession>A0A445DLF7</accession>
<dbReference type="GO" id="GO:0003712">
    <property type="term" value="F:transcription coregulator activity"/>
    <property type="evidence" value="ECO:0007669"/>
    <property type="project" value="InterPro"/>
</dbReference>
<dbReference type="InterPro" id="IPR019403">
    <property type="entry name" value="Mediator_Med19_met"/>
</dbReference>
<comment type="subcellular location">
    <subcellularLocation>
        <location evidence="1">Nucleus</location>
    </subcellularLocation>
</comment>
<comment type="caution">
    <text evidence="6">The sequence shown here is derived from an EMBL/GenBank/DDBJ whole genome shotgun (WGS) entry which is preliminary data.</text>
</comment>
<evidence type="ECO:0000313" key="7">
    <source>
        <dbReference type="Proteomes" id="UP000289738"/>
    </source>
</evidence>
<dbReference type="STRING" id="3818.A0A445DLF7"/>
<evidence type="ECO:0000256" key="5">
    <source>
        <dbReference type="SAM" id="MobiDB-lite"/>
    </source>
</evidence>
<protein>
    <submittedName>
        <fullName evidence="6">Uncharacterized protein</fullName>
    </submittedName>
</protein>
<dbReference type="AlphaFoldDB" id="A0A445DLF7"/>
<dbReference type="GO" id="GO:0016592">
    <property type="term" value="C:mediator complex"/>
    <property type="evidence" value="ECO:0007669"/>
    <property type="project" value="InterPro"/>
</dbReference>
<evidence type="ECO:0000256" key="2">
    <source>
        <dbReference type="ARBA" id="ARBA00023015"/>
    </source>
</evidence>
<organism evidence="6 7">
    <name type="scientific">Arachis hypogaea</name>
    <name type="common">Peanut</name>
    <dbReference type="NCBI Taxonomy" id="3818"/>
    <lineage>
        <taxon>Eukaryota</taxon>
        <taxon>Viridiplantae</taxon>
        <taxon>Streptophyta</taxon>
        <taxon>Embryophyta</taxon>
        <taxon>Tracheophyta</taxon>
        <taxon>Spermatophyta</taxon>
        <taxon>Magnoliopsida</taxon>
        <taxon>eudicotyledons</taxon>
        <taxon>Gunneridae</taxon>
        <taxon>Pentapetalae</taxon>
        <taxon>rosids</taxon>
        <taxon>fabids</taxon>
        <taxon>Fabales</taxon>
        <taxon>Fabaceae</taxon>
        <taxon>Papilionoideae</taxon>
        <taxon>50 kb inversion clade</taxon>
        <taxon>dalbergioids sensu lato</taxon>
        <taxon>Dalbergieae</taxon>
        <taxon>Pterocarpus clade</taxon>
        <taxon>Arachis</taxon>
    </lineage>
</organism>
<dbReference type="Proteomes" id="UP000289738">
    <property type="component" value="Chromosome A03"/>
</dbReference>
<evidence type="ECO:0000256" key="3">
    <source>
        <dbReference type="ARBA" id="ARBA00023163"/>
    </source>
</evidence>
<proteinExistence type="predicted"/>
<evidence type="ECO:0000313" key="6">
    <source>
        <dbReference type="EMBL" id="RYR64061.1"/>
    </source>
</evidence>
<dbReference type="GO" id="GO:0045944">
    <property type="term" value="P:positive regulation of transcription by RNA polymerase II"/>
    <property type="evidence" value="ECO:0007669"/>
    <property type="project" value="TreeGrafter"/>
</dbReference>
<keyword evidence="7" id="KW-1185">Reference proteome</keyword>
<keyword evidence="2" id="KW-0805">Transcription regulation</keyword>
<feature type="region of interest" description="Disordered" evidence="5">
    <location>
        <begin position="104"/>
        <end position="149"/>
    </location>
</feature>
<reference evidence="6 7" key="1">
    <citation type="submission" date="2019-01" db="EMBL/GenBank/DDBJ databases">
        <title>Sequencing of cultivated peanut Arachis hypogaea provides insights into genome evolution and oil improvement.</title>
        <authorList>
            <person name="Chen X."/>
        </authorList>
    </citation>
    <scope>NUCLEOTIDE SEQUENCE [LARGE SCALE GENOMIC DNA]</scope>
    <source>
        <strain evidence="7">cv. Fuhuasheng</strain>
        <tissue evidence="6">Leaves</tissue>
    </source>
</reference>
<dbReference type="EMBL" id="SDMP01000003">
    <property type="protein sequence ID" value="RYR64061.1"/>
    <property type="molecule type" value="Genomic_DNA"/>
</dbReference>
<evidence type="ECO:0000256" key="4">
    <source>
        <dbReference type="ARBA" id="ARBA00023242"/>
    </source>
</evidence>
<evidence type="ECO:0000256" key="1">
    <source>
        <dbReference type="ARBA" id="ARBA00004123"/>
    </source>
</evidence>